<keyword evidence="5" id="KW-0496">Mitochondrion</keyword>
<evidence type="ECO:0000256" key="5">
    <source>
        <dbReference type="ARBA" id="ARBA00023128"/>
    </source>
</evidence>
<dbReference type="Proteomes" id="UP001152836">
    <property type="component" value="Unassembled WGS sequence"/>
</dbReference>
<keyword evidence="2" id="KW-0812">Transmembrane</keyword>
<proteinExistence type="predicted"/>
<evidence type="ECO:0000259" key="8">
    <source>
        <dbReference type="Pfam" id="PF04826"/>
    </source>
</evidence>
<sequence>MGRVREMGWMAAGLMIGAGACYCMYKLTMGRESSNELEEEEENEWDDEQDLEEEEADFWFDFTSMARPWSGDQDWDEPGAPGGTEDRHSGGGKANRAHPIKQRPFPYEHKNTWGAQSFKTFNCALGLTQYASIEGKKMFTEPTNAGFSLSHNVSRLLASLSVVGNRIPTPQPTVREKVLCVPENPNTSIGNQGPIKMYIDEVCREAAFHCCKSFLQQAGLSLLMSMTVINNMLAKSVADLQLSLISEGSGCAKVQGLEPLLGLSEKPVLVGKALAAQTLFSFMFLYIRSGSREMLMEALSHKWRSRAEGD</sequence>
<dbReference type="EMBL" id="CALSGD010001004">
    <property type="protein sequence ID" value="CAH6780410.1"/>
    <property type="molecule type" value="Genomic_DNA"/>
</dbReference>
<dbReference type="PROSITE" id="PS51257">
    <property type="entry name" value="PROKAR_LIPOPROTEIN"/>
    <property type="match status" value="1"/>
</dbReference>
<organism evidence="9 10">
    <name type="scientific">Phodopus roborovskii</name>
    <name type="common">Roborovski's desert hamster</name>
    <name type="synonym">Cricetulus roborovskii</name>
    <dbReference type="NCBI Taxonomy" id="109678"/>
    <lineage>
        <taxon>Eukaryota</taxon>
        <taxon>Metazoa</taxon>
        <taxon>Chordata</taxon>
        <taxon>Craniata</taxon>
        <taxon>Vertebrata</taxon>
        <taxon>Euteleostomi</taxon>
        <taxon>Mammalia</taxon>
        <taxon>Eutheria</taxon>
        <taxon>Euarchontoglires</taxon>
        <taxon>Glires</taxon>
        <taxon>Rodentia</taxon>
        <taxon>Myomorpha</taxon>
        <taxon>Muroidea</taxon>
        <taxon>Cricetidae</taxon>
        <taxon>Cricetinae</taxon>
        <taxon>Phodopus</taxon>
    </lineage>
</organism>
<dbReference type="PANTHER" id="PTHR15712">
    <property type="entry name" value="ARMADILLO REPEAT CONTAINING PROTEIN"/>
    <property type="match status" value="1"/>
</dbReference>
<evidence type="ECO:0000256" key="1">
    <source>
        <dbReference type="ARBA" id="ARBA00004572"/>
    </source>
</evidence>
<evidence type="ECO:0000256" key="2">
    <source>
        <dbReference type="ARBA" id="ARBA00022692"/>
    </source>
</evidence>
<dbReference type="InterPro" id="IPR051303">
    <property type="entry name" value="Armcx_regulator"/>
</dbReference>
<dbReference type="GO" id="GO:0005741">
    <property type="term" value="C:mitochondrial outer membrane"/>
    <property type="evidence" value="ECO:0007669"/>
    <property type="project" value="UniProtKB-SubCell"/>
</dbReference>
<dbReference type="PANTHER" id="PTHR15712:SF6">
    <property type="entry name" value="PROTEIN ARMCX6"/>
    <property type="match status" value="1"/>
</dbReference>
<gene>
    <name evidence="9" type="primary">Armcx6</name>
    <name evidence="9" type="ORF">PHOROB_LOCUS3794</name>
</gene>
<evidence type="ECO:0000313" key="9">
    <source>
        <dbReference type="EMBL" id="CAH6780410.1"/>
    </source>
</evidence>
<comment type="caution">
    <text evidence="9">The sequence shown here is derived from an EMBL/GenBank/DDBJ whole genome shotgun (WGS) entry which is preliminary data.</text>
</comment>
<evidence type="ECO:0000256" key="3">
    <source>
        <dbReference type="ARBA" id="ARBA00022787"/>
    </source>
</evidence>
<evidence type="ECO:0000313" key="10">
    <source>
        <dbReference type="Proteomes" id="UP001152836"/>
    </source>
</evidence>
<comment type="subcellular location">
    <subcellularLocation>
        <location evidence="1">Mitochondrion outer membrane</location>
        <topology evidence="1">Single-pass membrane protein</topology>
    </subcellularLocation>
</comment>
<feature type="domain" description="Armadillo repeat-containing" evidence="8">
    <location>
        <begin position="116"/>
        <end position="299"/>
    </location>
</feature>
<keyword evidence="10" id="KW-1185">Reference proteome</keyword>
<dbReference type="Pfam" id="PF04826">
    <property type="entry name" value="Arm_2"/>
    <property type="match status" value="1"/>
</dbReference>
<accession>A0AAU9Z0M4</accession>
<name>A0AAU9Z0M4_PHORO</name>
<evidence type="ECO:0000256" key="6">
    <source>
        <dbReference type="ARBA" id="ARBA00023136"/>
    </source>
</evidence>
<keyword evidence="3" id="KW-1000">Mitochondrion outer membrane</keyword>
<feature type="region of interest" description="Disordered" evidence="7">
    <location>
        <begin position="68"/>
        <end position="104"/>
    </location>
</feature>
<dbReference type="AlphaFoldDB" id="A0AAU9Z0M4"/>
<dbReference type="InterPro" id="IPR006911">
    <property type="entry name" value="ARM-rpt_dom"/>
</dbReference>
<evidence type="ECO:0000256" key="4">
    <source>
        <dbReference type="ARBA" id="ARBA00022989"/>
    </source>
</evidence>
<keyword evidence="4" id="KW-1133">Transmembrane helix</keyword>
<keyword evidence="6" id="KW-0472">Membrane</keyword>
<protein>
    <submittedName>
        <fullName evidence="9">Armcx6 protein</fullName>
    </submittedName>
</protein>
<evidence type="ECO:0000256" key="7">
    <source>
        <dbReference type="SAM" id="MobiDB-lite"/>
    </source>
</evidence>
<reference evidence="9" key="1">
    <citation type="submission" date="2022-06" db="EMBL/GenBank/DDBJ databases">
        <authorList>
            <person name="Andreotti S."/>
            <person name="Wyler E."/>
        </authorList>
    </citation>
    <scope>NUCLEOTIDE SEQUENCE</scope>
</reference>